<evidence type="ECO:0000313" key="2">
    <source>
        <dbReference type="EMBL" id="KLN53432.1"/>
    </source>
</evidence>
<dbReference type="RefSeq" id="WP_021012844.1">
    <property type="nucleotide sequence ID" value="NZ_JZWI01000034.1"/>
</dbReference>
<evidence type="ECO:0000256" key="1">
    <source>
        <dbReference type="SAM" id="SignalP"/>
    </source>
</evidence>
<proteinExistence type="predicted"/>
<dbReference type="AlphaFoldDB" id="A0A0H2LYC7"/>
<dbReference type="EMBL" id="JZWI01000034">
    <property type="protein sequence ID" value="KLN53432.1"/>
    <property type="molecule type" value="Genomic_DNA"/>
</dbReference>
<keyword evidence="1" id="KW-0732">Signal</keyword>
<name>A0A0H2LYC7_VARPD</name>
<evidence type="ECO:0000313" key="3">
    <source>
        <dbReference type="Proteomes" id="UP000035170"/>
    </source>
</evidence>
<evidence type="ECO:0008006" key="4">
    <source>
        <dbReference type="Google" id="ProtNLM"/>
    </source>
</evidence>
<feature type="signal peptide" evidence="1">
    <location>
        <begin position="1"/>
        <end position="25"/>
    </location>
</feature>
<reference evidence="2 3" key="1">
    <citation type="submission" date="2015-03" db="EMBL/GenBank/DDBJ databases">
        <title>Genome sequence of Variovorax paradoxus TBEA6.</title>
        <authorList>
            <person name="Poehlein A."/>
            <person name="Schuldes J."/>
            <person name="Wuebbeler J.H."/>
            <person name="Hiessl S."/>
            <person name="Steinbuechel A."/>
            <person name="Daniel R."/>
        </authorList>
    </citation>
    <scope>NUCLEOTIDE SEQUENCE [LARGE SCALE GENOMIC DNA]</scope>
    <source>
        <strain evidence="2 3">TBEA6</strain>
    </source>
</reference>
<protein>
    <recommendedName>
        <fullName evidence="4">ABC-type transport auxiliary lipoprotein component domain-containing protein</fullName>
    </recommendedName>
</protein>
<dbReference type="PATRIC" id="fig|34073.19.peg.5550"/>
<feature type="chain" id="PRO_5002596607" description="ABC-type transport auxiliary lipoprotein component domain-containing protein" evidence="1">
    <location>
        <begin position="26"/>
        <end position="225"/>
    </location>
</feature>
<organism evidence="2 3">
    <name type="scientific">Variovorax paradoxus</name>
    <dbReference type="NCBI Taxonomy" id="34073"/>
    <lineage>
        <taxon>Bacteria</taxon>
        <taxon>Pseudomonadati</taxon>
        <taxon>Pseudomonadota</taxon>
        <taxon>Betaproteobacteria</taxon>
        <taxon>Burkholderiales</taxon>
        <taxon>Comamonadaceae</taxon>
        <taxon>Variovorax</taxon>
    </lineage>
</organism>
<keyword evidence="3" id="KW-1185">Reference proteome</keyword>
<accession>A0A0H2LYC7</accession>
<sequence length="225" mass="23599">MKKLHPHRVGTALFVLCAMPGLSHALTESEPLDMVYEQAPEPAQRPNGPSAESLRAPQGCTLYLPAIEDARSNQVHAGHLTLMMPTVHATPRSVQSLRSGDAGAWTRDALLSTRRYGLRTVAGAPLSSAAARQATAVVALRLAHAWSAGLNLVSHVVLKASYSLPGGEVATRLYHGMGTRANWASGNGEFMSVLNLGMEEAVRGIAADAAALCEGRPLPAPAAGQ</sequence>
<gene>
    <name evidence="2" type="ORF">VPARA_54290</name>
</gene>
<comment type="caution">
    <text evidence="2">The sequence shown here is derived from an EMBL/GenBank/DDBJ whole genome shotgun (WGS) entry which is preliminary data.</text>
</comment>
<dbReference type="Proteomes" id="UP000035170">
    <property type="component" value="Unassembled WGS sequence"/>
</dbReference>